<dbReference type="InterPro" id="IPR012674">
    <property type="entry name" value="Calycin"/>
</dbReference>
<organism evidence="1 2">
    <name type="scientific">Phialocephala subalpina</name>
    <dbReference type="NCBI Taxonomy" id="576137"/>
    <lineage>
        <taxon>Eukaryota</taxon>
        <taxon>Fungi</taxon>
        <taxon>Dikarya</taxon>
        <taxon>Ascomycota</taxon>
        <taxon>Pezizomycotina</taxon>
        <taxon>Leotiomycetes</taxon>
        <taxon>Helotiales</taxon>
        <taxon>Mollisiaceae</taxon>
        <taxon>Phialocephala</taxon>
        <taxon>Phialocephala fortinii species complex</taxon>
    </lineage>
</organism>
<dbReference type="PANTHER" id="PTHR38115:SF1">
    <property type="entry name" value="LIPOCALIN-LIKE DOMAIN-CONTAINING PROTEIN"/>
    <property type="match status" value="1"/>
</dbReference>
<dbReference type="OrthoDB" id="425354at2759"/>
<dbReference type="PANTHER" id="PTHR38115">
    <property type="entry name" value="LIPOCALIN-LIKE DOMAIN-CONTAINING PROTEIN"/>
    <property type="match status" value="1"/>
</dbReference>
<dbReference type="AlphaFoldDB" id="A0A1L7X006"/>
<dbReference type="Gene3D" id="2.40.128.20">
    <property type="match status" value="1"/>
</dbReference>
<reference evidence="1 2" key="1">
    <citation type="submission" date="2016-03" db="EMBL/GenBank/DDBJ databases">
        <authorList>
            <person name="Ploux O."/>
        </authorList>
    </citation>
    <scope>NUCLEOTIDE SEQUENCE [LARGE SCALE GENOMIC DNA]</scope>
    <source>
        <strain evidence="1 2">UAMH 11012</strain>
    </source>
</reference>
<protein>
    <submittedName>
        <fullName evidence="1">Uncharacterized protein</fullName>
    </submittedName>
</protein>
<name>A0A1L7X006_9HELO</name>
<evidence type="ECO:0000313" key="2">
    <source>
        <dbReference type="Proteomes" id="UP000184330"/>
    </source>
</evidence>
<dbReference type="Proteomes" id="UP000184330">
    <property type="component" value="Unassembled WGS sequence"/>
</dbReference>
<accession>A0A1L7X006</accession>
<dbReference type="EMBL" id="FJOG01000011">
    <property type="protein sequence ID" value="CZR58355.1"/>
    <property type="molecule type" value="Genomic_DNA"/>
</dbReference>
<sequence length="193" mass="21550">MAAPSTTAMKNMSGRWVVDKGLSDDWDALLALQGIPWWKRQAAGLITVTEHITHTISPSDDVHKILIEQRMTGGFKGGEDEIFIDGLERASVHSISGAITSRASWTDPSDLDDEWLIEGWCGGEEEKGGPNGEKHMKTVVKSEIVGWEMDIVWGFVMLGGERYHSRRMVCRRKGVVERARIIYGWLGPKLNDT</sequence>
<gene>
    <name evidence="1" type="ORF">PAC_08247</name>
</gene>
<proteinExistence type="predicted"/>
<dbReference type="InterPro" id="IPR053037">
    <property type="entry name" value="Pericyclase_pydY-like"/>
</dbReference>
<keyword evidence="2" id="KW-1185">Reference proteome</keyword>
<evidence type="ECO:0000313" key="1">
    <source>
        <dbReference type="EMBL" id="CZR58355.1"/>
    </source>
</evidence>